<dbReference type="Gene3D" id="3.90.700.10">
    <property type="entry name" value="Succinate dehydrogenase/fumarate reductase flavoprotein, catalytic domain"/>
    <property type="match status" value="1"/>
</dbReference>
<accession>A0AAV3U6T7</accession>
<keyword evidence="2" id="KW-0285">Flavoprotein</keyword>
<evidence type="ECO:0000256" key="3">
    <source>
        <dbReference type="ARBA" id="ARBA00022827"/>
    </source>
</evidence>
<dbReference type="Pfam" id="PF00890">
    <property type="entry name" value="FAD_binding_2"/>
    <property type="match status" value="1"/>
</dbReference>
<dbReference type="InterPro" id="IPR050315">
    <property type="entry name" value="FAD-oxidoreductase_2"/>
</dbReference>
<dbReference type="InterPro" id="IPR006311">
    <property type="entry name" value="TAT_signal"/>
</dbReference>
<dbReference type="PROSITE" id="PS51318">
    <property type="entry name" value="TAT"/>
    <property type="match status" value="1"/>
</dbReference>
<name>A0AAV3U6T7_9ALTE</name>
<evidence type="ECO:0000313" key="6">
    <source>
        <dbReference type="EMBL" id="GAA4952368.1"/>
    </source>
</evidence>
<dbReference type="Gene3D" id="3.50.50.60">
    <property type="entry name" value="FAD/NAD(P)-binding domain"/>
    <property type="match status" value="2"/>
</dbReference>
<dbReference type="SUPFAM" id="SSF51905">
    <property type="entry name" value="FAD/NAD(P)-binding domain"/>
    <property type="match status" value="1"/>
</dbReference>
<dbReference type="InterPro" id="IPR003953">
    <property type="entry name" value="FAD-dep_OxRdtase_2_FAD-bd"/>
</dbReference>
<comment type="cofactor">
    <cofactor evidence="1">
        <name>FAD</name>
        <dbReference type="ChEBI" id="CHEBI:57692"/>
    </cofactor>
</comment>
<evidence type="ECO:0000256" key="2">
    <source>
        <dbReference type="ARBA" id="ARBA00022630"/>
    </source>
</evidence>
<comment type="caution">
    <text evidence="6">The sequence shown here is derived from an EMBL/GenBank/DDBJ whole genome shotgun (WGS) entry which is preliminary data.</text>
</comment>
<dbReference type="SUPFAM" id="SSF56425">
    <property type="entry name" value="Succinate dehydrogenase/fumarate reductase flavoprotein, catalytic domain"/>
    <property type="match status" value="1"/>
</dbReference>
<evidence type="ECO:0000259" key="5">
    <source>
        <dbReference type="Pfam" id="PF00890"/>
    </source>
</evidence>
<dbReference type="Proteomes" id="UP001409585">
    <property type="component" value="Unassembled WGS sequence"/>
</dbReference>
<dbReference type="InterPro" id="IPR036188">
    <property type="entry name" value="FAD/NAD-bd_sf"/>
</dbReference>
<gene>
    <name evidence="6" type="ORF">GCM10025791_36300</name>
</gene>
<protein>
    <recommendedName>
        <fullName evidence="5">FAD-dependent oxidoreductase 2 FAD-binding domain-containing protein</fullName>
    </recommendedName>
</protein>
<dbReference type="GO" id="GO:0016491">
    <property type="term" value="F:oxidoreductase activity"/>
    <property type="evidence" value="ECO:0007669"/>
    <property type="project" value="UniProtKB-KW"/>
</dbReference>
<evidence type="ECO:0000313" key="7">
    <source>
        <dbReference type="Proteomes" id="UP001409585"/>
    </source>
</evidence>
<sequence length="595" mass="64419">MSKQDDHKTEPQISRRKLLAGIGSTAALGATVAGISVTSQAQAQSQTGLPKHWDAETDIVCVGSGAAALTAAVTATAGGAKVMVVEKAPVAGGTTAKSGAVFWIPNHYGLKARGIDDKRDECLEYLCRYSYPTAFDAKAKNLGLPEADYAKIAAFYDNGSDMVDFIREQGALNVGEWRLWDLDKPAPDYLEHVPENKVPAGRPLTVYDEDGNAAWGFGMIEQYENWLAERGVNIMTEAPVTEIIQSKGEVVGVKVNHAGIEKTIRARKAVIFGTGGFAHNEQLLRENQDVFAYGSCAQQAATGDFISLVKPLKAQLGNLGGGWRGQVVLDQALENRAVGTGMFVPPGDSMVLVNKFGKRVVNEHRNYNDRTRVHMVFDETNADYPNQLLMMIYDARVAETTGKDNGLPPVSSDASHVIGGKNWQDLAKNIRKRLDKFSAHTGNFQLDDSFAKGLSKTIENFNGYAKAGKDEEFQRGDYDYDREWHPVWTMFQTGKGHKENPYPNSTLHPFSDKGPYYAIILAPGVLDTNGGPVTNDKAQVVDDQGQAIAGLYGAGNCIASPSHNAYYGAGATIGPAMTYAYIAATNALKEPVKEV</sequence>
<proteinExistence type="predicted"/>
<dbReference type="InterPro" id="IPR027477">
    <property type="entry name" value="Succ_DH/fumarate_Rdtase_cat_sf"/>
</dbReference>
<dbReference type="GO" id="GO:0008202">
    <property type="term" value="P:steroid metabolic process"/>
    <property type="evidence" value="ECO:0007669"/>
    <property type="project" value="UniProtKB-ARBA"/>
</dbReference>
<organism evidence="6 7">
    <name type="scientific">Halioxenophilus aromaticivorans</name>
    <dbReference type="NCBI Taxonomy" id="1306992"/>
    <lineage>
        <taxon>Bacteria</taxon>
        <taxon>Pseudomonadati</taxon>
        <taxon>Pseudomonadota</taxon>
        <taxon>Gammaproteobacteria</taxon>
        <taxon>Alteromonadales</taxon>
        <taxon>Alteromonadaceae</taxon>
        <taxon>Halioxenophilus</taxon>
    </lineage>
</organism>
<reference evidence="7" key="1">
    <citation type="journal article" date="2019" name="Int. J. Syst. Evol. Microbiol.">
        <title>The Global Catalogue of Microorganisms (GCM) 10K type strain sequencing project: providing services to taxonomists for standard genome sequencing and annotation.</title>
        <authorList>
            <consortium name="The Broad Institute Genomics Platform"/>
            <consortium name="The Broad Institute Genome Sequencing Center for Infectious Disease"/>
            <person name="Wu L."/>
            <person name="Ma J."/>
        </authorList>
    </citation>
    <scope>NUCLEOTIDE SEQUENCE [LARGE SCALE GENOMIC DNA]</scope>
    <source>
        <strain evidence="7">JCM 19134</strain>
    </source>
</reference>
<dbReference type="PANTHER" id="PTHR43400">
    <property type="entry name" value="FUMARATE REDUCTASE"/>
    <property type="match status" value="1"/>
</dbReference>
<keyword evidence="7" id="KW-1185">Reference proteome</keyword>
<dbReference type="EMBL" id="BAABLX010000029">
    <property type="protein sequence ID" value="GAA4952368.1"/>
    <property type="molecule type" value="Genomic_DNA"/>
</dbReference>
<dbReference type="AlphaFoldDB" id="A0AAV3U6T7"/>
<keyword evidence="3" id="KW-0274">FAD</keyword>
<feature type="domain" description="FAD-dependent oxidoreductase 2 FAD-binding" evidence="5">
    <location>
        <begin position="58"/>
        <end position="572"/>
    </location>
</feature>
<keyword evidence="4" id="KW-0560">Oxidoreductase</keyword>
<evidence type="ECO:0000256" key="1">
    <source>
        <dbReference type="ARBA" id="ARBA00001974"/>
    </source>
</evidence>
<dbReference type="RefSeq" id="WP_345425793.1">
    <property type="nucleotide sequence ID" value="NZ_AP031496.1"/>
</dbReference>
<dbReference type="PANTHER" id="PTHR43400:SF10">
    <property type="entry name" value="3-OXOSTEROID 1-DEHYDROGENASE"/>
    <property type="match status" value="1"/>
</dbReference>
<evidence type="ECO:0000256" key="4">
    <source>
        <dbReference type="ARBA" id="ARBA00023002"/>
    </source>
</evidence>